<dbReference type="Pfam" id="PF06199">
    <property type="entry name" value="Phage_tail_2"/>
    <property type="match status" value="1"/>
</dbReference>
<organism evidence="1 2">
    <name type="scientific">Cohaesibacter gelatinilyticus</name>
    <dbReference type="NCBI Taxonomy" id="372072"/>
    <lineage>
        <taxon>Bacteria</taxon>
        <taxon>Pseudomonadati</taxon>
        <taxon>Pseudomonadota</taxon>
        <taxon>Alphaproteobacteria</taxon>
        <taxon>Hyphomicrobiales</taxon>
        <taxon>Cohaesibacteraceae</taxon>
    </lineage>
</organism>
<sequence>MVNTPGKELTIKVGDGADPEVFSLICDVKDKTLTINNNQIDTTTPSCTDPTGKLISSSEYGVQTLSLSGSGLANDGAVFQRFHDACLNQTKPNIEVNVPNVKKYTGAAFIESLDIQGTFDDMVTFDFSLSMTGTITVGDAD</sequence>
<dbReference type="Proteomes" id="UP000219439">
    <property type="component" value="Unassembled WGS sequence"/>
</dbReference>
<dbReference type="AlphaFoldDB" id="A0A285PNM1"/>
<dbReference type="OrthoDB" id="8397025at2"/>
<name>A0A285PNM1_9HYPH</name>
<dbReference type="RefSeq" id="WP_097156100.1">
    <property type="nucleotide sequence ID" value="NZ_OBEL01000011.1"/>
</dbReference>
<dbReference type="InterPro" id="IPR022344">
    <property type="entry name" value="GTA_major-tail"/>
</dbReference>
<reference evidence="1 2" key="1">
    <citation type="submission" date="2017-09" db="EMBL/GenBank/DDBJ databases">
        <authorList>
            <person name="Ehlers B."/>
            <person name="Leendertz F.H."/>
        </authorList>
    </citation>
    <scope>NUCLEOTIDE SEQUENCE [LARGE SCALE GENOMIC DNA]</scope>
    <source>
        <strain evidence="1 2">DSM 18289</strain>
    </source>
</reference>
<accession>A0A285PNM1</accession>
<proteinExistence type="predicted"/>
<evidence type="ECO:0000313" key="1">
    <source>
        <dbReference type="EMBL" id="SNZ21726.1"/>
    </source>
</evidence>
<evidence type="ECO:0000313" key="2">
    <source>
        <dbReference type="Proteomes" id="UP000219439"/>
    </source>
</evidence>
<dbReference type="InterPro" id="IPR011855">
    <property type="entry name" value="Phgtail_TP901_1"/>
</dbReference>
<gene>
    <name evidence="1" type="ORF">SAMN06265368_4851</name>
</gene>
<keyword evidence="2" id="KW-1185">Reference proteome</keyword>
<dbReference type="PRINTS" id="PR01996">
    <property type="entry name" value="MTP1FAMILY"/>
</dbReference>
<protein>
    <submittedName>
        <fullName evidence="1">Predicted secreted protein</fullName>
    </submittedName>
</protein>
<dbReference type="EMBL" id="OBEL01000011">
    <property type="protein sequence ID" value="SNZ21726.1"/>
    <property type="molecule type" value="Genomic_DNA"/>
</dbReference>